<dbReference type="OrthoDB" id="7569455at2"/>
<dbReference type="Gene3D" id="2.60.300.12">
    <property type="entry name" value="HesB-like domain"/>
    <property type="match status" value="1"/>
</dbReference>
<dbReference type="GO" id="GO:0051537">
    <property type="term" value="F:2 iron, 2 sulfur cluster binding"/>
    <property type="evidence" value="ECO:0007669"/>
    <property type="project" value="TreeGrafter"/>
</dbReference>
<dbReference type="SUPFAM" id="SSF89360">
    <property type="entry name" value="HesB-like domain"/>
    <property type="match status" value="1"/>
</dbReference>
<dbReference type="NCBIfam" id="TIGR00049">
    <property type="entry name" value="iron-sulfur cluster assembly accessory protein"/>
    <property type="match status" value="1"/>
</dbReference>
<dbReference type="EMBL" id="FODT01000002">
    <property type="protein sequence ID" value="SEO28089.1"/>
    <property type="molecule type" value="Genomic_DNA"/>
</dbReference>
<evidence type="ECO:0000259" key="1">
    <source>
        <dbReference type="Pfam" id="PF01521"/>
    </source>
</evidence>
<proteinExistence type="predicted"/>
<name>A0A1H8NF42_9BRAD</name>
<dbReference type="GO" id="GO:0005506">
    <property type="term" value="F:iron ion binding"/>
    <property type="evidence" value="ECO:0007669"/>
    <property type="project" value="TreeGrafter"/>
</dbReference>
<dbReference type="RefSeq" id="WP_011501488.1">
    <property type="nucleotide sequence ID" value="NZ_FODT01000002.1"/>
</dbReference>
<dbReference type="AlphaFoldDB" id="A0A1H8NF42"/>
<reference evidence="3" key="1">
    <citation type="submission" date="2016-10" db="EMBL/GenBank/DDBJ databases">
        <authorList>
            <person name="Varghese N."/>
            <person name="Submissions S."/>
        </authorList>
    </citation>
    <scope>NUCLEOTIDE SEQUENCE [LARGE SCALE GENOMIC DNA]</scope>
    <source>
        <strain evidence="3">DSM 123</strain>
    </source>
</reference>
<dbReference type="GO" id="GO:0016226">
    <property type="term" value="P:iron-sulfur cluster assembly"/>
    <property type="evidence" value="ECO:0007669"/>
    <property type="project" value="InterPro"/>
</dbReference>
<gene>
    <name evidence="2" type="ORF">SAMN05444123_10269</name>
</gene>
<keyword evidence="3" id="KW-1185">Reference proteome</keyword>
<dbReference type="InterPro" id="IPR016092">
    <property type="entry name" value="ATAP"/>
</dbReference>
<dbReference type="InterPro" id="IPR000361">
    <property type="entry name" value="ATAP_core_dom"/>
</dbReference>
<dbReference type="PANTHER" id="PTHR43011:SF1">
    <property type="entry name" value="IRON-SULFUR CLUSTER ASSEMBLY 2 HOMOLOG, MITOCHONDRIAL"/>
    <property type="match status" value="1"/>
</dbReference>
<organism evidence="2 3">
    <name type="scientific">Rhodopseudomonas pseudopalustris</name>
    <dbReference type="NCBI Taxonomy" id="1513892"/>
    <lineage>
        <taxon>Bacteria</taxon>
        <taxon>Pseudomonadati</taxon>
        <taxon>Pseudomonadota</taxon>
        <taxon>Alphaproteobacteria</taxon>
        <taxon>Hyphomicrobiales</taxon>
        <taxon>Nitrobacteraceae</taxon>
        <taxon>Rhodopseudomonas</taxon>
    </lineage>
</organism>
<sequence>MDLILTPSAEKFIHRMVQFSGGAGGFRLAVTPGGCSGLSAAFDIEALPRAGDRVINHGGLRLFVPEDSCRLLEGVTIDFMETPTSSGFIFHDPRPSSCQCSGGTAEAPKANLHQLRDF</sequence>
<evidence type="ECO:0000313" key="3">
    <source>
        <dbReference type="Proteomes" id="UP000199615"/>
    </source>
</evidence>
<protein>
    <submittedName>
        <fullName evidence="2">Iron-sulfur cluster assembly accessory protein</fullName>
    </submittedName>
</protein>
<dbReference type="GO" id="GO:0051539">
    <property type="term" value="F:4 iron, 4 sulfur cluster binding"/>
    <property type="evidence" value="ECO:0007669"/>
    <property type="project" value="TreeGrafter"/>
</dbReference>
<dbReference type="PANTHER" id="PTHR43011">
    <property type="entry name" value="IRON-SULFUR CLUSTER ASSEMBLY 2 HOMOLOG, MITOCHONDRIAL"/>
    <property type="match status" value="1"/>
</dbReference>
<dbReference type="Pfam" id="PF01521">
    <property type="entry name" value="Fe-S_biosyn"/>
    <property type="match status" value="1"/>
</dbReference>
<evidence type="ECO:0000313" key="2">
    <source>
        <dbReference type="EMBL" id="SEO28089.1"/>
    </source>
</evidence>
<accession>A0A1H8NF42</accession>
<dbReference type="Proteomes" id="UP000199615">
    <property type="component" value="Unassembled WGS sequence"/>
</dbReference>
<feature type="domain" description="Core" evidence="1">
    <location>
        <begin position="1"/>
        <end position="93"/>
    </location>
</feature>
<dbReference type="InterPro" id="IPR035903">
    <property type="entry name" value="HesB-like_dom_sf"/>
</dbReference>